<dbReference type="AlphaFoldDB" id="A0AAP3YFN2"/>
<gene>
    <name evidence="1" type="ORF">PV946_14030</name>
</gene>
<organism evidence="1 2">
    <name type="scientific">Bacillus amyloliquefaciens</name>
    <name type="common">Bacillus velezensis</name>
    <dbReference type="NCBI Taxonomy" id="1390"/>
    <lineage>
        <taxon>Bacteria</taxon>
        <taxon>Bacillati</taxon>
        <taxon>Bacillota</taxon>
        <taxon>Bacilli</taxon>
        <taxon>Bacillales</taxon>
        <taxon>Bacillaceae</taxon>
        <taxon>Bacillus</taxon>
        <taxon>Bacillus amyloliquefaciens group</taxon>
    </lineage>
</organism>
<dbReference type="Proteomes" id="UP001222377">
    <property type="component" value="Unassembled WGS sequence"/>
</dbReference>
<dbReference type="RefSeq" id="WP_276351217.1">
    <property type="nucleotide sequence ID" value="NZ_JARKHX010000004.1"/>
</dbReference>
<proteinExistence type="predicted"/>
<dbReference type="EMBL" id="JARKHX010000004">
    <property type="protein sequence ID" value="MDF4194873.1"/>
    <property type="molecule type" value="Genomic_DNA"/>
</dbReference>
<accession>A0AAP3YFN2</accession>
<protein>
    <submittedName>
        <fullName evidence="1">Uncharacterized protein</fullName>
    </submittedName>
</protein>
<evidence type="ECO:0000313" key="2">
    <source>
        <dbReference type="Proteomes" id="UP001222377"/>
    </source>
</evidence>
<evidence type="ECO:0000313" key="1">
    <source>
        <dbReference type="EMBL" id="MDF4194873.1"/>
    </source>
</evidence>
<reference evidence="1" key="1">
    <citation type="submission" date="2023-02" db="EMBL/GenBank/DDBJ databases">
        <title>Draft Whole-Genome Sequences of Bacillus Strains of Potential Probiotic for Poultry.</title>
        <authorList>
            <person name="Ma L.M."/>
            <person name="Lopez-Guerra N."/>
            <person name="Zhang G."/>
        </authorList>
    </citation>
    <scope>NUCLEOTIDE SEQUENCE</scope>
    <source>
        <strain evidence="1">OSU1013-24</strain>
    </source>
</reference>
<name>A0AAP3YFN2_BACAM</name>
<sequence length="52" mass="5811">MFKKGVKVIAGFTGEIGVVVQVDKGHKQLEVEYPDGSYRVIGFSNVRRVEDK</sequence>
<comment type="caution">
    <text evidence="1">The sequence shown here is derived from an EMBL/GenBank/DDBJ whole genome shotgun (WGS) entry which is preliminary data.</text>
</comment>